<evidence type="ECO:0000313" key="2">
    <source>
        <dbReference type="Proteomes" id="UP000085678"/>
    </source>
</evidence>
<organism evidence="2 3">
    <name type="scientific">Lingula anatina</name>
    <name type="common">Brachiopod</name>
    <name type="synonym">Lingula unguis</name>
    <dbReference type="NCBI Taxonomy" id="7574"/>
    <lineage>
        <taxon>Eukaryota</taxon>
        <taxon>Metazoa</taxon>
        <taxon>Spiralia</taxon>
        <taxon>Lophotrochozoa</taxon>
        <taxon>Brachiopoda</taxon>
        <taxon>Linguliformea</taxon>
        <taxon>Lingulata</taxon>
        <taxon>Lingulida</taxon>
        <taxon>Linguloidea</taxon>
        <taxon>Lingulidae</taxon>
        <taxon>Lingula</taxon>
    </lineage>
</organism>
<dbReference type="Proteomes" id="UP000085678">
    <property type="component" value="Unplaced"/>
</dbReference>
<gene>
    <name evidence="3" type="primary">LOC106151063</name>
</gene>
<dbReference type="AlphaFoldDB" id="A0A1S3H0Z7"/>
<keyword evidence="2" id="KW-1185">Reference proteome</keyword>
<name>A0A1S3H0Z7_LINAN</name>
<sequence length="353" mass="40486">MASCKNDLFYPVLPPNQNAVCNSKMTEEGNEGVAKFILTNDDSDQSLTRIEKDFHLKKITIATHFASSLDDLKSTIESYIEQHKACLVDGVNEYEIKLVLKHEWEEMINKLQLEDGDDIDLRLYHIEKKSHNFFMLAKNVGFLKNKANRNQSTPPFAVFLQHSVMPKVEIYAYIYFKTWASFQTYCEEHDHAVRGHIFNCLVALSNGGRSYVDNDGHSNDLTDGSSWVVKNNDGFGSDDLEFESGFKKISSEACHICIGGTKSDYRLFFWNQMYHSKTENRTITVYLIDSIGHHTEKKLVKKRGDRHSKESQSSKCTADPQIVERDIKKIKLVFVQQSDKNPNKPKLKPLESD</sequence>
<reference evidence="3" key="1">
    <citation type="submission" date="2025-08" db="UniProtKB">
        <authorList>
            <consortium name="RefSeq"/>
        </authorList>
    </citation>
    <scope>IDENTIFICATION</scope>
    <source>
        <tissue evidence="3">Gonads</tissue>
    </source>
</reference>
<dbReference type="GeneID" id="106151063"/>
<dbReference type="KEGG" id="lak:106151063"/>
<evidence type="ECO:0000313" key="3">
    <source>
        <dbReference type="RefSeq" id="XP_013379607.1"/>
    </source>
</evidence>
<proteinExistence type="predicted"/>
<dbReference type="InParanoid" id="A0A1S3H0Z7"/>
<feature type="region of interest" description="Disordered" evidence="1">
    <location>
        <begin position="299"/>
        <end position="320"/>
    </location>
</feature>
<protein>
    <submittedName>
        <fullName evidence="3">Uncharacterized protein LOC106151063</fullName>
    </submittedName>
</protein>
<accession>A0A1S3H0Z7</accession>
<dbReference type="RefSeq" id="XP_013379607.1">
    <property type="nucleotide sequence ID" value="XM_013524153.1"/>
</dbReference>
<evidence type="ECO:0000256" key="1">
    <source>
        <dbReference type="SAM" id="MobiDB-lite"/>
    </source>
</evidence>